<evidence type="ECO:0000256" key="5">
    <source>
        <dbReference type="ARBA" id="ARBA00023065"/>
    </source>
</evidence>
<comment type="similarity">
    <text evidence="7">Belongs to the TrkH potassium transport family.</text>
</comment>
<dbReference type="Pfam" id="PF02386">
    <property type="entry name" value="TrkH"/>
    <property type="match status" value="1"/>
</dbReference>
<dbReference type="GO" id="GO:1990573">
    <property type="term" value="P:potassium ion import across plasma membrane"/>
    <property type="evidence" value="ECO:0007669"/>
    <property type="project" value="TreeGrafter"/>
</dbReference>
<feature type="transmembrane region" description="Helical" evidence="7">
    <location>
        <begin position="653"/>
        <end position="671"/>
    </location>
</feature>
<keyword evidence="3 7" id="KW-0812">Transmembrane</keyword>
<evidence type="ECO:0000313" key="10">
    <source>
        <dbReference type="Proteomes" id="UP001270362"/>
    </source>
</evidence>
<keyword evidence="7" id="KW-0633">Potassium transport</keyword>
<accession>A0AAE0XBZ5</accession>
<evidence type="ECO:0000256" key="7">
    <source>
        <dbReference type="PIRNR" id="PIRNR002450"/>
    </source>
</evidence>
<evidence type="ECO:0000256" key="4">
    <source>
        <dbReference type="ARBA" id="ARBA00022989"/>
    </source>
</evidence>
<feature type="region of interest" description="Disordered" evidence="8">
    <location>
        <begin position="159"/>
        <end position="201"/>
    </location>
</feature>
<organism evidence="9 10">
    <name type="scientific">Podospora appendiculata</name>
    <dbReference type="NCBI Taxonomy" id="314037"/>
    <lineage>
        <taxon>Eukaryota</taxon>
        <taxon>Fungi</taxon>
        <taxon>Dikarya</taxon>
        <taxon>Ascomycota</taxon>
        <taxon>Pezizomycotina</taxon>
        <taxon>Sordariomycetes</taxon>
        <taxon>Sordariomycetidae</taxon>
        <taxon>Sordariales</taxon>
        <taxon>Podosporaceae</taxon>
        <taxon>Podospora</taxon>
    </lineage>
</organism>
<evidence type="ECO:0000256" key="2">
    <source>
        <dbReference type="ARBA" id="ARBA00022448"/>
    </source>
</evidence>
<evidence type="ECO:0000256" key="6">
    <source>
        <dbReference type="ARBA" id="ARBA00023136"/>
    </source>
</evidence>
<dbReference type="AlphaFoldDB" id="A0AAE0XBZ5"/>
<feature type="transmembrane region" description="Helical" evidence="7">
    <location>
        <begin position="452"/>
        <end position="472"/>
    </location>
</feature>
<keyword evidence="7" id="KW-0630">Potassium</keyword>
<reference evidence="9" key="2">
    <citation type="submission" date="2023-06" db="EMBL/GenBank/DDBJ databases">
        <authorList>
            <consortium name="Lawrence Berkeley National Laboratory"/>
            <person name="Haridas S."/>
            <person name="Hensen N."/>
            <person name="Bonometti L."/>
            <person name="Westerberg I."/>
            <person name="Brannstrom I.O."/>
            <person name="Guillou S."/>
            <person name="Cros-Aarteil S."/>
            <person name="Calhoun S."/>
            <person name="Kuo A."/>
            <person name="Mondo S."/>
            <person name="Pangilinan J."/>
            <person name="Riley R."/>
            <person name="Labutti K."/>
            <person name="Andreopoulos B."/>
            <person name="Lipzen A."/>
            <person name="Chen C."/>
            <person name="Yanf M."/>
            <person name="Daum C."/>
            <person name="Ng V."/>
            <person name="Clum A."/>
            <person name="Steindorff A."/>
            <person name="Ohm R."/>
            <person name="Martin F."/>
            <person name="Silar P."/>
            <person name="Natvig D."/>
            <person name="Lalanne C."/>
            <person name="Gautier V."/>
            <person name="Ament-Velasquez S.L."/>
            <person name="Kruys A."/>
            <person name="Hutchinson M.I."/>
            <person name="Powell A.J."/>
            <person name="Barry K."/>
            <person name="Miller A.N."/>
            <person name="Grigoriev I.V."/>
            <person name="Debuchy R."/>
            <person name="Gladieux P."/>
            <person name="Thoren M.H."/>
            <person name="Johannesson H."/>
        </authorList>
    </citation>
    <scope>NUCLEOTIDE SEQUENCE</scope>
    <source>
        <strain evidence="9">CBS 314.62</strain>
    </source>
</reference>
<feature type="transmembrane region" description="Helical" evidence="7">
    <location>
        <begin position="503"/>
        <end position="525"/>
    </location>
</feature>
<keyword evidence="5 7" id="KW-0406">Ion transport</keyword>
<evidence type="ECO:0000313" key="9">
    <source>
        <dbReference type="EMBL" id="KAK3689915.1"/>
    </source>
</evidence>
<dbReference type="PANTHER" id="PTHR31064:SF37">
    <property type="entry name" value="TRANSPORTER, PUTATIVE (EUROFUNG)-RELATED"/>
    <property type="match status" value="1"/>
</dbReference>
<keyword evidence="6 7" id="KW-0472">Membrane</keyword>
<dbReference type="InterPro" id="IPR003445">
    <property type="entry name" value="Cat_transpt"/>
</dbReference>
<keyword evidence="10" id="KW-1185">Reference proteome</keyword>
<dbReference type="GO" id="GO:0140107">
    <property type="term" value="F:high-affinity potassium ion transmembrane transporter activity"/>
    <property type="evidence" value="ECO:0007669"/>
    <property type="project" value="TreeGrafter"/>
</dbReference>
<keyword evidence="4 7" id="KW-1133">Transmembrane helix</keyword>
<dbReference type="PIRSF" id="PIRSF002450">
    <property type="entry name" value="K+_transpter_TRK"/>
    <property type="match status" value="1"/>
</dbReference>
<feature type="transmembrane region" description="Helical" evidence="7">
    <location>
        <begin position="313"/>
        <end position="337"/>
    </location>
</feature>
<keyword evidence="2 7" id="KW-0813">Transport</keyword>
<dbReference type="InterPro" id="IPR015958">
    <property type="entry name" value="Trk1_fungi"/>
</dbReference>
<dbReference type="PANTHER" id="PTHR31064">
    <property type="entry name" value="POTASSIUM TRANSPORT PROTEIN DDB_G0292412-RELATED"/>
    <property type="match status" value="1"/>
</dbReference>
<feature type="compositionally biased region" description="Polar residues" evidence="8">
    <location>
        <begin position="189"/>
        <end position="199"/>
    </location>
</feature>
<evidence type="ECO:0000256" key="3">
    <source>
        <dbReference type="ARBA" id="ARBA00022692"/>
    </source>
</evidence>
<dbReference type="GO" id="GO:0030007">
    <property type="term" value="P:intracellular potassium ion homeostasis"/>
    <property type="evidence" value="ECO:0007669"/>
    <property type="project" value="UniProtKB-UniRule"/>
</dbReference>
<evidence type="ECO:0000256" key="8">
    <source>
        <dbReference type="SAM" id="MobiDB-lite"/>
    </source>
</evidence>
<dbReference type="Proteomes" id="UP001270362">
    <property type="component" value="Unassembled WGS sequence"/>
</dbReference>
<feature type="transmembrane region" description="Helical" evidence="7">
    <location>
        <begin position="626"/>
        <end position="646"/>
    </location>
</feature>
<dbReference type="EMBL" id="JAULSO010000002">
    <property type="protein sequence ID" value="KAK3689915.1"/>
    <property type="molecule type" value="Genomic_DNA"/>
</dbReference>
<comment type="caution">
    <text evidence="9">The sequence shown here is derived from an EMBL/GenBank/DDBJ whole genome shotgun (WGS) entry which is preliminary data.</text>
</comment>
<feature type="region of interest" description="Disordered" evidence="8">
    <location>
        <begin position="552"/>
        <end position="572"/>
    </location>
</feature>
<feature type="transmembrane region" description="Helical" evidence="7">
    <location>
        <begin position="92"/>
        <end position="111"/>
    </location>
</feature>
<sequence length="742" mass="82495">MSRWYDFAKSHPRAAGAVSWLRSCVPPLNFITIHYAYFIIVSLVSSLIFWGSSNPAWSISYTDSLYLVVSAMTEAGLNTVNLSQMTTWQQTLLFLLIIFGSSIWVSIWTVLARKHVFEQRFHDIVRAERMRKSGRSGSAVSLSNLQRFVPFRKAQTTPNARLPLATASKGDAPEVENARPMPRRAASLSEGNQPLSSPSIPADINVADAVPPRRASRGVVSEASAGSAHIVFADSLQPDGAGMSTATQHHDYDTRPTRRHGAAKGIAKDDNATEFSVSHFLNYHESGRNAQFHGLSREERSELGGCEYRALRVLAVIVPLYFFLWQALGCIALGAWINNYQSGPPLENGINPWWLGVFNGASAFNNSGMSLLDANMIPFQNSKFVLITMGLMILAGNTAYPIFLRLIIWSLLKLLTLTTSEDNSRSLKDTFRFILHYPRRVYTNLFPSRPTWWLLFMLILLNSIDWVAFELLNLGNPAVESIPTGSRVLDGLFQAIAVRSGGFYVIAIPSLYIGLQVLYVIMMYISVYPVVITMRHSNVYEERSLGIYAEDSATESDPEMNSPSASMPSLGRRRTHSGAAASIGRAFHRTFTWQGVGARPPAPSQRPESRISFISQQIHGQLAHDIWWLVLAILIIVTIETSNFLADPITFSVFNVIFEVVSGYGSVGISVGLPNAAYSFSGAWHTASKLVLCLVFLRGRHRGLPVALDRAVRLPGEELHQEEDEDYRIRRSMTNRRMSVDA</sequence>
<proteinExistence type="inferred from homology"/>
<protein>
    <recommendedName>
        <fullName evidence="7">Potassium transport protein</fullName>
    </recommendedName>
</protein>
<feature type="region of interest" description="Disordered" evidence="8">
    <location>
        <begin position="241"/>
        <end position="265"/>
    </location>
</feature>
<feature type="transmembrane region" description="Helical" evidence="7">
    <location>
        <begin position="384"/>
        <end position="408"/>
    </location>
</feature>
<name>A0AAE0XBZ5_9PEZI</name>
<dbReference type="InterPro" id="IPR051143">
    <property type="entry name" value="TrkH_K-transport"/>
</dbReference>
<reference evidence="9" key="1">
    <citation type="journal article" date="2023" name="Mol. Phylogenet. Evol.">
        <title>Genome-scale phylogeny and comparative genomics of the fungal order Sordariales.</title>
        <authorList>
            <person name="Hensen N."/>
            <person name="Bonometti L."/>
            <person name="Westerberg I."/>
            <person name="Brannstrom I.O."/>
            <person name="Guillou S."/>
            <person name="Cros-Aarteil S."/>
            <person name="Calhoun S."/>
            <person name="Haridas S."/>
            <person name="Kuo A."/>
            <person name="Mondo S."/>
            <person name="Pangilinan J."/>
            <person name="Riley R."/>
            <person name="LaButti K."/>
            <person name="Andreopoulos B."/>
            <person name="Lipzen A."/>
            <person name="Chen C."/>
            <person name="Yan M."/>
            <person name="Daum C."/>
            <person name="Ng V."/>
            <person name="Clum A."/>
            <person name="Steindorff A."/>
            <person name="Ohm R.A."/>
            <person name="Martin F."/>
            <person name="Silar P."/>
            <person name="Natvig D.O."/>
            <person name="Lalanne C."/>
            <person name="Gautier V."/>
            <person name="Ament-Velasquez S.L."/>
            <person name="Kruys A."/>
            <person name="Hutchinson M.I."/>
            <person name="Powell A.J."/>
            <person name="Barry K."/>
            <person name="Miller A.N."/>
            <person name="Grigoriev I.V."/>
            <person name="Debuchy R."/>
            <person name="Gladieux P."/>
            <person name="Hiltunen Thoren M."/>
            <person name="Johannesson H."/>
        </authorList>
    </citation>
    <scope>NUCLEOTIDE SEQUENCE</scope>
    <source>
        <strain evidence="9">CBS 314.62</strain>
    </source>
</reference>
<evidence type="ECO:0000256" key="1">
    <source>
        <dbReference type="ARBA" id="ARBA00004141"/>
    </source>
</evidence>
<dbReference type="GO" id="GO:0005886">
    <property type="term" value="C:plasma membrane"/>
    <property type="evidence" value="ECO:0007669"/>
    <property type="project" value="InterPro"/>
</dbReference>
<gene>
    <name evidence="9" type="ORF">B0T22DRAFT_423429</name>
</gene>
<comment type="subcellular location">
    <subcellularLocation>
        <location evidence="1">Membrane</location>
        <topology evidence="1">Multi-pass membrane protein</topology>
    </subcellularLocation>
</comment>
<feature type="transmembrane region" description="Helical" evidence="7">
    <location>
        <begin position="28"/>
        <end position="50"/>
    </location>
</feature>